<reference evidence="3" key="1">
    <citation type="submission" date="2009-02" db="EMBL/GenBank/DDBJ databases">
        <title>The Genome Sequence of Ajellomyces capsulatus strain G186AR.</title>
        <authorList>
            <consortium name="The Broad Institute Genome Sequencing Platform"/>
            <person name="Champion M."/>
            <person name="Cuomo C."/>
            <person name="Ma L.-J."/>
            <person name="Henn M.R."/>
            <person name="Sil A."/>
            <person name="Goldman B."/>
            <person name="Young S.K."/>
            <person name="Kodira C.D."/>
            <person name="Zeng Q."/>
            <person name="Koehrsen M."/>
            <person name="Alvarado L."/>
            <person name="Berlin A."/>
            <person name="Borenstein D."/>
            <person name="Chen Z."/>
            <person name="Engels R."/>
            <person name="Freedman E."/>
            <person name="Gellesch M."/>
            <person name="Goldberg J."/>
            <person name="Griggs A."/>
            <person name="Gujja S."/>
            <person name="Heiman D."/>
            <person name="Hepburn T."/>
            <person name="Howarth C."/>
            <person name="Jen D."/>
            <person name="Larson L."/>
            <person name="Lewis B."/>
            <person name="Mehta T."/>
            <person name="Park D."/>
            <person name="Pearson M."/>
            <person name="Roberts A."/>
            <person name="Saif S."/>
            <person name="Shea T."/>
            <person name="Shenoy N."/>
            <person name="Sisk P."/>
            <person name="Stolte C."/>
            <person name="Sykes S."/>
            <person name="Walk T."/>
            <person name="White J."/>
            <person name="Yandava C."/>
            <person name="Klein B."/>
            <person name="McEwen J.G."/>
            <person name="Puccia R."/>
            <person name="Goldman G.H."/>
            <person name="Felipe M.S."/>
            <person name="Nino-Vega G."/>
            <person name="San-Blas G."/>
            <person name="Taylor J."/>
            <person name="Mendoza L."/>
            <person name="Galagan J."/>
            <person name="Nusbaum C."/>
            <person name="Birren B."/>
        </authorList>
    </citation>
    <scope>NUCLEOTIDE SEQUENCE</scope>
    <source>
        <strain evidence="3">G186AR</strain>
    </source>
</reference>
<sequence length="152" mass="17102">MTNQNANDPTKEIRNVLSQMVQRKYEAPIDGYQTSAPPISNANLEYLRGNTSDKDCAKVFEEYQKCLSKTLKERGLDGMVKEARNGSKESDEEFLKKACDKSKSWTIAINLIQTPGSERTLKIDAMPIALETWDIENIDNDIGGKEVILQES</sequence>
<proteinExistence type="inferred from homology"/>
<evidence type="ECO:0000256" key="2">
    <source>
        <dbReference type="ARBA" id="ARBA00023157"/>
    </source>
</evidence>
<evidence type="ECO:0000313" key="4">
    <source>
        <dbReference type="Proteomes" id="UP000001631"/>
    </source>
</evidence>
<protein>
    <submittedName>
        <fullName evidence="3">Uncharacterized protein</fullName>
    </submittedName>
</protein>
<name>C0NGL8_AJECG</name>
<dbReference type="InParanoid" id="C0NGL8"/>
<dbReference type="STRING" id="447093.C0NGL8"/>
<keyword evidence="4" id="KW-1185">Reference proteome</keyword>
<evidence type="ECO:0000313" key="3">
    <source>
        <dbReference type="EMBL" id="EEH08953.1"/>
    </source>
</evidence>
<comment type="similarity">
    <text evidence="1">Belongs to the TRIAP1/MDM35 family.</text>
</comment>
<keyword evidence="2" id="KW-1015">Disulfide bond</keyword>
<dbReference type="GeneID" id="69035506"/>
<dbReference type="RefSeq" id="XP_045289434.1">
    <property type="nucleotide sequence ID" value="XM_045429539.1"/>
</dbReference>
<dbReference type="Proteomes" id="UP000001631">
    <property type="component" value="Unassembled WGS sequence"/>
</dbReference>
<dbReference type="InterPro" id="IPR007918">
    <property type="entry name" value="MDM35_apoptosis"/>
</dbReference>
<evidence type="ECO:0000256" key="1">
    <source>
        <dbReference type="ARBA" id="ARBA00006196"/>
    </source>
</evidence>
<dbReference type="HOGENOM" id="CLU_1721833_0_0_1"/>
<dbReference type="AlphaFoldDB" id="C0NGL8"/>
<dbReference type="Pfam" id="PF05254">
    <property type="entry name" value="UPF0203"/>
    <property type="match status" value="1"/>
</dbReference>
<gene>
    <name evidence="3" type="ORF">HCBG_02490</name>
</gene>
<dbReference type="EMBL" id="GG663365">
    <property type="protein sequence ID" value="EEH08953.1"/>
    <property type="molecule type" value="Genomic_DNA"/>
</dbReference>
<accession>C0NGL8</accession>
<organism evidence="3 4">
    <name type="scientific">Ajellomyces capsulatus (strain G186AR / H82 / ATCC MYA-2454 / RMSCC 2432)</name>
    <name type="common">Darling's disease fungus</name>
    <name type="synonym">Histoplasma capsulatum</name>
    <dbReference type="NCBI Taxonomy" id="447093"/>
    <lineage>
        <taxon>Eukaryota</taxon>
        <taxon>Fungi</taxon>
        <taxon>Dikarya</taxon>
        <taxon>Ascomycota</taxon>
        <taxon>Pezizomycotina</taxon>
        <taxon>Eurotiomycetes</taxon>
        <taxon>Eurotiomycetidae</taxon>
        <taxon>Onygenales</taxon>
        <taxon>Ajellomycetaceae</taxon>
        <taxon>Histoplasma</taxon>
    </lineage>
</organism>